<dbReference type="Proteomes" id="UP000012015">
    <property type="component" value="Unassembled WGS sequence"/>
</dbReference>
<dbReference type="PATRIC" id="fig|1276920.7.peg.1083"/>
<feature type="domain" description="Integrase catalytic" evidence="6">
    <location>
        <begin position="119"/>
        <end position="291"/>
    </location>
</feature>
<feature type="domain" description="HTH IS21-type" evidence="5">
    <location>
        <begin position="5"/>
        <end position="65"/>
    </location>
</feature>
<dbReference type="InterPro" id="IPR036397">
    <property type="entry name" value="RNaseH_sf"/>
</dbReference>
<dbReference type="InterPro" id="IPR054353">
    <property type="entry name" value="IstA-like_C"/>
</dbReference>
<dbReference type="GO" id="GO:0032196">
    <property type="term" value="P:transposition"/>
    <property type="evidence" value="ECO:0007669"/>
    <property type="project" value="UniProtKB-KW"/>
</dbReference>
<evidence type="ECO:0000259" key="5">
    <source>
        <dbReference type="PROSITE" id="PS50531"/>
    </source>
</evidence>
<dbReference type="AlphaFoldDB" id="M7MY37"/>
<keyword evidence="4" id="KW-0233">DNA recombination</keyword>
<dbReference type="PANTHER" id="PTHR35004">
    <property type="entry name" value="TRANSPOSASE RV3428C-RELATED"/>
    <property type="match status" value="1"/>
</dbReference>
<dbReference type="PROSITE" id="PS50531">
    <property type="entry name" value="HTH_IS21"/>
    <property type="match status" value="1"/>
</dbReference>
<keyword evidence="2" id="KW-0815">Transposition</keyword>
<organism evidence="7 8">
    <name type="scientific">Paeniglutamicibacter gangotriensis Lz1y</name>
    <dbReference type="NCBI Taxonomy" id="1276920"/>
    <lineage>
        <taxon>Bacteria</taxon>
        <taxon>Bacillati</taxon>
        <taxon>Actinomycetota</taxon>
        <taxon>Actinomycetes</taxon>
        <taxon>Micrococcales</taxon>
        <taxon>Micrococcaceae</taxon>
        <taxon>Paeniglutamicibacter</taxon>
    </lineage>
</organism>
<evidence type="ECO:0000256" key="1">
    <source>
        <dbReference type="ARBA" id="ARBA00009277"/>
    </source>
</evidence>
<reference evidence="7 8" key="1">
    <citation type="journal article" date="2013" name="Genome Announc.">
        <title>Draft Genome Sequence of Arthrobacter gangotriensis Strain Lz1yT, Isolated from a Penguin Rookery Soil Sample Collected in Antarctica, near the Indian Station Dakshin Gangotri.</title>
        <authorList>
            <person name="Shivaji S."/>
            <person name="Ara S."/>
            <person name="Bandi S."/>
            <person name="Singh A."/>
            <person name="Kumar Pinnaka A."/>
        </authorList>
    </citation>
    <scope>NUCLEOTIDE SEQUENCE [LARGE SCALE GENOMIC DNA]</scope>
    <source>
        <strain evidence="7 8">Lz1y</strain>
    </source>
</reference>
<comment type="caution">
    <text evidence="7">The sequence shown here is derived from an EMBL/GenBank/DDBJ whole genome shotgun (WGS) entry which is preliminary data.</text>
</comment>
<accession>M7MY37</accession>
<dbReference type="Gene3D" id="3.30.420.10">
    <property type="entry name" value="Ribonuclease H-like superfamily/Ribonuclease H"/>
    <property type="match status" value="1"/>
</dbReference>
<dbReference type="PROSITE" id="PS50994">
    <property type="entry name" value="INTEGRASE"/>
    <property type="match status" value="1"/>
</dbReference>
<dbReference type="GO" id="GO:0006310">
    <property type="term" value="P:DNA recombination"/>
    <property type="evidence" value="ECO:0007669"/>
    <property type="project" value="UniProtKB-KW"/>
</dbReference>
<protein>
    <submittedName>
        <fullName evidence="7">Transposase (22)</fullName>
    </submittedName>
</protein>
<dbReference type="GO" id="GO:0015074">
    <property type="term" value="P:DNA integration"/>
    <property type="evidence" value="ECO:0007669"/>
    <property type="project" value="InterPro"/>
</dbReference>
<dbReference type="eggNOG" id="COG4584">
    <property type="taxonomic scope" value="Bacteria"/>
</dbReference>
<dbReference type="EMBL" id="AOCK01000002">
    <property type="protein sequence ID" value="EMQ99976.1"/>
    <property type="molecule type" value="Genomic_DNA"/>
</dbReference>
<comment type="similarity">
    <text evidence="1">Belongs to the transposase IS21/IS408/IS1162 family.</text>
</comment>
<name>M7MY37_9MICC</name>
<keyword evidence="8" id="KW-1185">Reference proteome</keyword>
<evidence type="ECO:0000313" key="8">
    <source>
        <dbReference type="Proteomes" id="UP000012015"/>
    </source>
</evidence>
<dbReference type="SUPFAM" id="SSF53098">
    <property type="entry name" value="Ribonuclease H-like"/>
    <property type="match status" value="1"/>
</dbReference>
<gene>
    <name evidence="7" type="ORF">ADIAG_01085</name>
</gene>
<dbReference type="InterPro" id="IPR012337">
    <property type="entry name" value="RNaseH-like_sf"/>
</dbReference>
<proteinExistence type="inferred from homology"/>
<sequence>MLTRREDVDIHALKRNGMTISEIARRTGRDRKTIRAYLTGERVVGQRQRAADPFDAFEEYVKARLVEDPHLWAQTLMDELLGLGFGLSYQSLTRNIRARNLRPVCQACKTVLQRPNAIIEHPPGEETQWDWLELPNPPAGWGARKGMLLVGSLPHSGKWRAVLAPSMGQPHLFEAMIAVLGMLGGVSRGWRFDRMATVYDNSSGDVNTEFAAFAKHYGAQVAVCPPRSGHRKGVVEKNNHTAAQRWWRTVPDETTFEQAQASVARFATGQDSRERRTPEGKTTCQAMAANENLGPLAAPYPVILTEERIATRQALVAWRGNHYSVPPELAAAKVSVIHRLGTSHLDIAAVDGTVMARHQRAANGLGATLRESGHVVALNQAAMAGANTLKPHGRKERIPPGTEALAAAAILRGTPETVPAPAANPLAVYERAALERTHLA</sequence>
<dbReference type="GO" id="GO:0003677">
    <property type="term" value="F:DNA binding"/>
    <property type="evidence" value="ECO:0007669"/>
    <property type="project" value="UniProtKB-KW"/>
</dbReference>
<evidence type="ECO:0000313" key="7">
    <source>
        <dbReference type="EMBL" id="EMQ99976.1"/>
    </source>
</evidence>
<evidence type="ECO:0000256" key="2">
    <source>
        <dbReference type="ARBA" id="ARBA00022578"/>
    </source>
</evidence>
<evidence type="ECO:0000256" key="3">
    <source>
        <dbReference type="ARBA" id="ARBA00023125"/>
    </source>
</evidence>
<dbReference type="Pfam" id="PF22483">
    <property type="entry name" value="Mu-transpos_C_2"/>
    <property type="match status" value="1"/>
</dbReference>
<dbReference type="Gene3D" id="1.10.10.60">
    <property type="entry name" value="Homeodomain-like"/>
    <property type="match status" value="1"/>
</dbReference>
<evidence type="ECO:0000259" key="6">
    <source>
        <dbReference type="PROSITE" id="PS50994"/>
    </source>
</evidence>
<keyword evidence="3" id="KW-0238">DNA-binding</keyword>
<dbReference type="STRING" id="1276920.ADIAG_01085"/>
<dbReference type="InterPro" id="IPR017894">
    <property type="entry name" value="HTH_IS21_transposase_type"/>
</dbReference>
<evidence type="ECO:0000256" key="4">
    <source>
        <dbReference type="ARBA" id="ARBA00023172"/>
    </source>
</evidence>
<dbReference type="InterPro" id="IPR001584">
    <property type="entry name" value="Integrase_cat-core"/>
</dbReference>
<dbReference type="PANTHER" id="PTHR35004:SF7">
    <property type="entry name" value="INTEGRASE PROTEIN"/>
    <property type="match status" value="1"/>
</dbReference>